<protein>
    <submittedName>
        <fullName evidence="2">Uncharacterized protein</fullName>
    </submittedName>
</protein>
<reference evidence="2" key="1">
    <citation type="journal article" date="2021" name="Nat. Commun.">
        <title>Genetic determinants of endophytism in the Arabidopsis root mycobiome.</title>
        <authorList>
            <person name="Mesny F."/>
            <person name="Miyauchi S."/>
            <person name="Thiergart T."/>
            <person name="Pickel B."/>
            <person name="Atanasova L."/>
            <person name="Karlsson M."/>
            <person name="Huettel B."/>
            <person name="Barry K.W."/>
            <person name="Haridas S."/>
            <person name="Chen C."/>
            <person name="Bauer D."/>
            <person name="Andreopoulos W."/>
            <person name="Pangilinan J."/>
            <person name="LaButti K."/>
            <person name="Riley R."/>
            <person name="Lipzen A."/>
            <person name="Clum A."/>
            <person name="Drula E."/>
            <person name="Henrissat B."/>
            <person name="Kohler A."/>
            <person name="Grigoriev I.V."/>
            <person name="Martin F.M."/>
            <person name="Hacquard S."/>
        </authorList>
    </citation>
    <scope>NUCLEOTIDE SEQUENCE</scope>
    <source>
        <strain evidence="2">MPI-SDFR-AT-0120</strain>
    </source>
</reference>
<gene>
    <name evidence="2" type="ORF">FB567DRAFT_98177</name>
</gene>
<keyword evidence="3" id="KW-1185">Reference proteome</keyword>
<sequence length="181" mass="20001">MTSGKAETMQTEQSNASSCNTASPKANIGPTRETSGAVWAESDDQQLLQLSRVLPMEEIQQAHFAVFSVDQLKGFLADAQTRFRDRMIHAEEFQPGGVSVDVADAVDEDADDDDDDDEEEEDEDDEVIDAGFAARRGSKPVWEGKTSTWESKSKPGIGWLPENERPDMKQFVRVHGKPLGK</sequence>
<feature type="region of interest" description="Disordered" evidence="1">
    <location>
        <begin position="1"/>
        <end position="40"/>
    </location>
</feature>
<evidence type="ECO:0000313" key="2">
    <source>
        <dbReference type="EMBL" id="KAH7082091.1"/>
    </source>
</evidence>
<comment type="caution">
    <text evidence="2">The sequence shown here is derived from an EMBL/GenBank/DDBJ whole genome shotgun (WGS) entry which is preliminary data.</text>
</comment>
<evidence type="ECO:0000256" key="1">
    <source>
        <dbReference type="SAM" id="MobiDB-lite"/>
    </source>
</evidence>
<accession>A0A8K0VWK0</accession>
<dbReference type="Proteomes" id="UP000813461">
    <property type="component" value="Unassembled WGS sequence"/>
</dbReference>
<dbReference type="AlphaFoldDB" id="A0A8K0VWK0"/>
<proteinExistence type="predicted"/>
<dbReference type="EMBL" id="JAGMVJ010000014">
    <property type="protein sequence ID" value="KAH7082091.1"/>
    <property type="molecule type" value="Genomic_DNA"/>
</dbReference>
<organism evidence="2 3">
    <name type="scientific">Paraphoma chrysanthemicola</name>
    <dbReference type="NCBI Taxonomy" id="798071"/>
    <lineage>
        <taxon>Eukaryota</taxon>
        <taxon>Fungi</taxon>
        <taxon>Dikarya</taxon>
        <taxon>Ascomycota</taxon>
        <taxon>Pezizomycotina</taxon>
        <taxon>Dothideomycetes</taxon>
        <taxon>Pleosporomycetidae</taxon>
        <taxon>Pleosporales</taxon>
        <taxon>Pleosporineae</taxon>
        <taxon>Phaeosphaeriaceae</taxon>
        <taxon>Paraphoma</taxon>
    </lineage>
</organism>
<evidence type="ECO:0000313" key="3">
    <source>
        <dbReference type="Proteomes" id="UP000813461"/>
    </source>
</evidence>
<dbReference type="OrthoDB" id="10344336at2759"/>
<feature type="compositionally biased region" description="Acidic residues" evidence="1">
    <location>
        <begin position="104"/>
        <end position="128"/>
    </location>
</feature>
<name>A0A8K0VWK0_9PLEO</name>
<feature type="compositionally biased region" description="Polar residues" evidence="1">
    <location>
        <begin position="1"/>
        <end position="24"/>
    </location>
</feature>
<feature type="region of interest" description="Disordered" evidence="1">
    <location>
        <begin position="94"/>
        <end position="164"/>
    </location>
</feature>